<protein>
    <submittedName>
        <fullName evidence="3">Lipocalin family protein</fullName>
    </submittedName>
</protein>
<dbReference type="PANTHER" id="PTHR38591">
    <property type="entry name" value="HYDROLASE"/>
    <property type="match status" value="1"/>
</dbReference>
<dbReference type="RefSeq" id="WP_350243943.1">
    <property type="nucleotide sequence ID" value="NZ_CP158299.1"/>
</dbReference>
<dbReference type="Pfam" id="PF07143">
    <property type="entry name" value="CrtC"/>
    <property type="match status" value="1"/>
</dbReference>
<evidence type="ECO:0000313" key="3">
    <source>
        <dbReference type="EMBL" id="XBV85899.1"/>
    </source>
</evidence>
<dbReference type="PROSITE" id="PS51257">
    <property type="entry name" value="PROKAR_LIPOPROTEIN"/>
    <property type="match status" value="1"/>
</dbReference>
<accession>A0AAU7UBN3</accession>
<name>A0AAU7UBN3_9DEIO</name>
<feature type="chain" id="PRO_5043728300" evidence="1">
    <location>
        <begin position="24"/>
        <end position="321"/>
    </location>
</feature>
<dbReference type="InterPro" id="IPR010791">
    <property type="entry name" value="AttH_dom"/>
</dbReference>
<evidence type="ECO:0000259" key="2">
    <source>
        <dbReference type="Pfam" id="PF07143"/>
    </source>
</evidence>
<dbReference type="KEGG" id="dsc:ABOD76_06220"/>
<dbReference type="InterPro" id="IPR023374">
    <property type="entry name" value="AttH-like_dom_sf"/>
</dbReference>
<dbReference type="PANTHER" id="PTHR38591:SF1">
    <property type="entry name" value="BLL1000 PROTEIN"/>
    <property type="match status" value="1"/>
</dbReference>
<reference evidence="3" key="1">
    <citation type="submission" date="2024-06" db="EMBL/GenBank/DDBJ databases">
        <title>Draft Genome Sequence of Deinococcus sonorensis Type Strain KR-87, a Biofilm Producing Representative of the Genus Deinococcus.</title>
        <authorList>
            <person name="Boren L.S."/>
            <person name="Grosso R.A."/>
            <person name="Hugenberg-Cox A.N."/>
            <person name="Hill J.T.E."/>
            <person name="Albert C.M."/>
            <person name="Tuohy J.M."/>
        </authorList>
    </citation>
    <scope>NUCLEOTIDE SEQUENCE</scope>
    <source>
        <strain evidence="3">KR-87</strain>
    </source>
</reference>
<dbReference type="EMBL" id="CP158299">
    <property type="protein sequence ID" value="XBV85899.1"/>
    <property type="molecule type" value="Genomic_DNA"/>
</dbReference>
<dbReference type="SUPFAM" id="SSF159245">
    <property type="entry name" value="AttH-like"/>
    <property type="match status" value="1"/>
</dbReference>
<gene>
    <name evidence="3" type="ORF">ABOD76_06220</name>
</gene>
<dbReference type="AlphaFoldDB" id="A0AAU7UBN3"/>
<organism evidence="3">
    <name type="scientific">Deinococcus sonorensis KR-87</name>
    <dbReference type="NCBI Taxonomy" id="694439"/>
    <lineage>
        <taxon>Bacteria</taxon>
        <taxon>Thermotogati</taxon>
        <taxon>Deinococcota</taxon>
        <taxon>Deinococci</taxon>
        <taxon>Deinococcales</taxon>
        <taxon>Deinococcaceae</taxon>
        <taxon>Deinococcus</taxon>
    </lineage>
</organism>
<proteinExistence type="predicted"/>
<dbReference type="Gene3D" id="2.40.370.10">
    <property type="entry name" value="AttH-like domain"/>
    <property type="match status" value="2"/>
</dbReference>
<keyword evidence="1" id="KW-0732">Signal</keyword>
<evidence type="ECO:0000256" key="1">
    <source>
        <dbReference type="SAM" id="SignalP"/>
    </source>
</evidence>
<feature type="signal peptide" evidence="1">
    <location>
        <begin position="1"/>
        <end position="23"/>
    </location>
</feature>
<feature type="domain" description="AttH" evidence="2">
    <location>
        <begin position="49"/>
        <end position="189"/>
    </location>
</feature>
<sequence>MVRRLLPLLLGAGLLACAPVQQAGPVGPLPAVQSSAEAARDLGPHRAGTEWWYVSSSLPDAGLALHWALFKVELLGRTLYVSHTAITDLKTGQVQFVETSQQAGASAGGVPLVVTQDGTTLRQTADGFTLQGPQFQLNLSPQGPFIRHPDSGLPQFGVLAYQSLPNLALSGTVRGQPVQGQAWLDHQWGGQQPGQGVYWDWMGLHTSDGGSLMLYRLRDAAGQVQQLYGTRVRPNGQPQALSGLEMTPGRVWTSGTGRTYTLGWQLRAEGLDLTVDAPHDAQELQSRTTRVNYWEGPVQGSGTLDGTAVTVNGMGEFLSSR</sequence>
<dbReference type="Pfam" id="PF17186">
    <property type="entry name" value="Lipocalin_9"/>
    <property type="match status" value="1"/>
</dbReference>